<gene>
    <name evidence="1" type="ORF">C8Q71DRAFT_752753</name>
</gene>
<protein>
    <submittedName>
        <fullName evidence="1">Uncharacterized protein</fullName>
    </submittedName>
</protein>
<dbReference type="GeneID" id="72004130"/>
<reference evidence="1 2" key="1">
    <citation type="journal article" date="2021" name="Environ. Microbiol.">
        <title>Gene family expansions and transcriptome signatures uncover fungal adaptations to wood decay.</title>
        <authorList>
            <person name="Hage H."/>
            <person name="Miyauchi S."/>
            <person name="Viragh M."/>
            <person name="Drula E."/>
            <person name="Min B."/>
            <person name="Chaduli D."/>
            <person name="Navarro D."/>
            <person name="Favel A."/>
            <person name="Norest M."/>
            <person name="Lesage-Meessen L."/>
            <person name="Balint B."/>
            <person name="Merenyi Z."/>
            <person name="de Eugenio L."/>
            <person name="Morin E."/>
            <person name="Martinez A.T."/>
            <person name="Baldrian P."/>
            <person name="Stursova M."/>
            <person name="Martinez M.J."/>
            <person name="Novotny C."/>
            <person name="Magnuson J.K."/>
            <person name="Spatafora J.W."/>
            <person name="Maurice S."/>
            <person name="Pangilinan J."/>
            <person name="Andreopoulos W."/>
            <person name="LaButti K."/>
            <person name="Hundley H."/>
            <person name="Na H."/>
            <person name="Kuo A."/>
            <person name="Barry K."/>
            <person name="Lipzen A."/>
            <person name="Henrissat B."/>
            <person name="Riley R."/>
            <person name="Ahrendt S."/>
            <person name="Nagy L.G."/>
            <person name="Grigoriev I.V."/>
            <person name="Martin F."/>
            <person name="Rosso M.N."/>
        </authorList>
    </citation>
    <scope>NUCLEOTIDE SEQUENCE [LARGE SCALE GENOMIC DNA]</scope>
    <source>
        <strain evidence="1 2">CIRM-BRFM 1785</strain>
    </source>
</reference>
<evidence type="ECO:0000313" key="2">
    <source>
        <dbReference type="Proteomes" id="UP000814176"/>
    </source>
</evidence>
<keyword evidence="2" id="KW-1185">Reference proteome</keyword>
<name>A0ABQ8KKV8_9APHY</name>
<dbReference type="EMBL" id="JADCUA010000007">
    <property type="protein sequence ID" value="KAH9838745.1"/>
    <property type="molecule type" value="Genomic_DNA"/>
</dbReference>
<comment type="caution">
    <text evidence="1">The sequence shown here is derived from an EMBL/GenBank/DDBJ whole genome shotgun (WGS) entry which is preliminary data.</text>
</comment>
<organism evidence="1 2">
    <name type="scientific">Rhodofomes roseus</name>
    <dbReference type="NCBI Taxonomy" id="34475"/>
    <lineage>
        <taxon>Eukaryota</taxon>
        <taxon>Fungi</taxon>
        <taxon>Dikarya</taxon>
        <taxon>Basidiomycota</taxon>
        <taxon>Agaricomycotina</taxon>
        <taxon>Agaricomycetes</taxon>
        <taxon>Polyporales</taxon>
        <taxon>Rhodofomes</taxon>
    </lineage>
</organism>
<sequence>MFNKLNSIQATSNTRRYTRQKRLDSTKQPERASRYCVILDQRTQRGGDIERYDGGGFIAILCYPRGVSEASTLRRRDTAGAYVNPPASSSASFTFCGGGNGSSLPVLGSGSVYATSRKCTCVKASVLSSDELCGSRTGQAGSRVSEWVCRRVTRSGGQMRRQAKWVDTRIRRLLGRQAKRQAGMSWREFNCLTSWRASGLVQQASGRASRYTCQRVGAYR</sequence>
<evidence type="ECO:0000313" key="1">
    <source>
        <dbReference type="EMBL" id="KAH9838745.1"/>
    </source>
</evidence>
<proteinExistence type="predicted"/>
<accession>A0ABQ8KKV8</accession>
<dbReference type="RefSeq" id="XP_047780660.1">
    <property type="nucleotide sequence ID" value="XM_047923398.1"/>
</dbReference>
<dbReference type="Proteomes" id="UP000814176">
    <property type="component" value="Unassembled WGS sequence"/>
</dbReference>